<accession>A0A2P2N195</accession>
<keyword evidence="1" id="KW-0732">Signal</keyword>
<dbReference type="AlphaFoldDB" id="A0A2P2N195"/>
<sequence length="62" mass="6989">MEHGWTCGLLVLNGVLLHYYCYFSGCMCCPCQIILFCSDGLRSQDMNSGLPYLINLFFSPLS</sequence>
<protein>
    <submittedName>
        <fullName evidence="2">Uncharacterized protein</fullName>
    </submittedName>
</protein>
<name>A0A2P2N195_RHIMU</name>
<evidence type="ECO:0000313" key="2">
    <source>
        <dbReference type="EMBL" id="MBX36224.1"/>
    </source>
</evidence>
<reference evidence="2" key="1">
    <citation type="submission" date="2018-02" db="EMBL/GenBank/DDBJ databases">
        <title>Rhizophora mucronata_Transcriptome.</title>
        <authorList>
            <person name="Meera S.P."/>
            <person name="Sreeshan A."/>
            <person name="Augustine A."/>
        </authorList>
    </citation>
    <scope>NUCLEOTIDE SEQUENCE</scope>
    <source>
        <tissue evidence="2">Leaf</tissue>
    </source>
</reference>
<organism evidence="2">
    <name type="scientific">Rhizophora mucronata</name>
    <name type="common">Asiatic mangrove</name>
    <dbReference type="NCBI Taxonomy" id="61149"/>
    <lineage>
        <taxon>Eukaryota</taxon>
        <taxon>Viridiplantae</taxon>
        <taxon>Streptophyta</taxon>
        <taxon>Embryophyta</taxon>
        <taxon>Tracheophyta</taxon>
        <taxon>Spermatophyta</taxon>
        <taxon>Magnoliopsida</taxon>
        <taxon>eudicotyledons</taxon>
        <taxon>Gunneridae</taxon>
        <taxon>Pentapetalae</taxon>
        <taxon>rosids</taxon>
        <taxon>fabids</taxon>
        <taxon>Malpighiales</taxon>
        <taxon>Rhizophoraceae</taxon>
        <taxon>Rhizophora</taxon>
    </lineage>
</organism>
<evidence type="ECO:0000256" key="1">
    <source>
        <dbReference type="SAM" id="SignalP"/>
    </source>
</evidence>
<feature type="chain" id="PRO_5038873294" evidence="1">
    <location>
        <begin position="29"/>
        <end position="62"/>
    </location>
</feature>
<dbReference type="EMBL" id="GGEC01055740">
    <property type="protein sequence ID" value="MBX36224.1"/>
    <property type="molecule type" value="Transcribed_RNA"/>
</dbReference>
<feature type="signal peptide" evidence="1">
    <location>
        <begin position="1"/>
        <end position="28"/>
    </location>
</feature>
<proteinExistence type="predicted"/>